<organism evidence="1">
    <name type="scientific">Siphoviridae sp. ctwfx1</name>
    <dbReference type="NCBI Taxonomy" id="2825732"/>
    <lineage>
        <taxon>Viruses</taxon>
        <taxon>Duplodnaviria</taxon>
        <taxon>Heunggongvirae</taxon>
        <taxon>Uroviricota</taxon>
        <taxon>Caudoviricetes</taxon>
    </lineage>
</organism>
<sequence length="120" mass="12874">MTLNERIIAVVTPIVPVCVPDLLVTEAGETPPEEYCTFDYTQTAGLAGDDGTDVGLARVQLHYLAPLKASTVAKRRALTAAIEETDEFSLPTISSATDELGQHYVFEFDALTEAEDDGAV</sequence>
<protein>
    <recommendedName>
        <fullName evidence="2">DUF3168 domain-containing protein</fullName>
    </recommendedName>
</protein>
<accession>A0A8S5UVM4</accession>
<evidence type="ECO:0008006" key="2">
    <source>
        <dbReference type="Google" id="ProtNLM"/>
    </source>
</evidence>
<evidence type="ECO:0000313" key="1">
    <source>
        <dbReference type="EMBL" id="DAF98430.1"/>
    </source>
</evidence>
<name>A0A8S5UVM4_9CAUD</name>
<dbReference type="EMBL" id="BK016147">
    <property type="protein sequence ID" value="DAF98430.1"/>
    <property type="molecule type" value="Genomic_DNA"/>
</dbReference>
<reference evidence="1" key="1">
    <citation type="journal article" date="2021" name="Proc. Natl. Acad. Sci. U.S.A.">
        <title>A Catalog of Tens of Thousands of Viruses from Human Metagenomes Reveals Hidden Associations with Chronic Diseases.</title>
        <authorList>
            <person name="Tisza M.J."/>
            <person name="Buck C.B."/>
        </authorList>
    </citation>
    <scope>NUCLEOTIDE SEQUENCE</scope>
    <source>
        <strain evidence="1">Ctwfx1</strain>
    </source>
</reference>
<proteinExistence type="predicted"/>